<dbReference type="Pfam" id="PF03328">
    <property type="entry name" value="HpcH_HpaI"/>
    <property type="match status" value="1"/>
</dbReference>
<organism evidence="5">
    <name type="scientific">marine metagenome</name>
    <dbReference type="NCBI Taxonomy" id="408172"/>
    <lineage>
        <taxon>unclassified sequences</taxon>
        <taxon>metagenomes</taxon>
        <taxon>ecological metagenomes</taxon>
    </lineage>
</organism>
<keyword evidence="3" id="KW-0456">Lyase</keyword>
<dbReference type="InterPro" id="IPR005000">
    <property type="entry name" value="Aldolase/citrate-lyase_domain"/>
</dbReference>
<evidence type="ECO:0000256" key="1">
    <source>
        <dbReference type="ARBA" id="ARBA00005568"/>
    </source>
</evidence>
<name>A0A382MER0_9ZZZZ</name>
<accession>A0A382MER0</accession>
<dbReference type="GO" id="GO:0046872">
    <property type="term" value="F:metal ion binding"/>
    <property type="evidence" value="ECO:0007669"/>
    <property type="project" value="UniProtKB-KW"/>
</dbReference>
<reference evidence="5" key="1">
    <citation type="submission" date="2018-05" db="EMBL/GenBank/DDBJ databases">
        <authorList>
            <person name="Lanie J.A."/>
            <person name="Ng W.-L."/>
            <person name="Kazmierczak K.M."/>
            <person name="Andrzejewski T.M."/>
            <person name="Davidsen T.M."/>
            <person name="Wayne K.J."/>
            <person name="Tettelin H."/>
            <person name="Glass J.I."/>
            <person name="Rusch D."/>
            <person name="Podicherti R."/>
            <person name="Tsui H.-C.T."/>
            <person name="Winkler M.E."/>
        </authorList>
    </citation>
    <scope>NUCLEOTIDE SEQUENCE</scope>
</reference>
<dbReference type="InterPro" id="IPR040442">
    <property type="entry name" value="Pyrv_kinase-like_dom_sf"/>
</dbReference>
<evidence type="ECO:0000256" key="3">
    <source>
        <dbReference type="ARBA" id="ARBA00023239"/>
    </source>
</evidence>
<evidence type="ECO:0000259" key="4">
    <source>
        <dbReference type="Pfam" id="PF03328"/>
    </source>
</evidence>
<gene>
    <name evidence="5" type="ORF">METZ01_LOCUS299994</name>
</gene>
<feature type="domain" description="HpcH/HpaI aldolase/citrate lyase" evidence="4">
    <location>
        <begin position="20"/>
        <end position="238"/>
    </location>
</feature>
<dbReference type="GO" id="GO:0005737">
    <property type="term" value="C:cytoplasm"/>
    <property type="evidence" value="ECO:0007669"/>
    <property type="project" value="TreeGrafter"/>
</dbReference>
<keyword evidence="2" id="KW-0479">Metal-binding</keyword>
<protein>
    <recommendedName>
        <fullName evidence="4">HpcH/HpaI aldolase/citrate lyase domain-containing protein</fullName>
    </recommendedName>
</protein>
<sequence length="258" mass="28329">MLLKNNKLKTAFAENRQTYGSWMTMSHILIPEIMSQAGFDWLCIDMEHSSIELRDLLPLLISIENNGMVPLVRVGENNANLIKRVMDAGVYGVIVPNVNSADEAIAAVNAVKYPPVGTRGVGLYRAQGYGYNFNDYLHWLENESVVIVQIEHIDAVKNIDEIFSVPGIDAFIIGPYDLSGSLGKPGAFDDKDVENAIKTTLESGKKHGITAGFHSVSSDPSEALLYKKKGFKLLGFSLDSIFLGDAVISAVQKMKTDY</sequence>
<dbReference type="AlphaFoldDB" id="A0A382MER0"/>
<evidence type="ECO:0000313" key="5">
    <source>
        <dbReference type="EMBL" id="SVC47140.1"/>
    </source>
</evidence>
<dbReference type="EMBL" id="UINC01093042">
    <property type="protein sequence ID" value="SVC47140.1"/>
    <property type="molecule type" value="Genomic_DNA"/>
</dbReference>
<dbReference type="InterPro" id="IPR015813">
    <property type="entry name" value="Pyrv/PenolPyrv_kinase-like_dom"/>
</dbReference>
<dbReference type="SUPFAM" id="SSF51621">
    <property type="entry name" value="Phosphoenolpyruvate/pyruvate domain"/>
    <property type="match status" value="1"/>
</dbReference>
<proteinExistence type="inferred from homology"/>
<comment type="similarity">
    <text evidence="1">Belongs to the HpcH/HpaI aldolase family.</text>
</comment>
<dbReference type="Gene3D" id="3.20.20.60">
    <property type="entry name" value="Phosphoenolpyruvate-binding domains"/>
    <property type="match status" value="1"/>
</dbReference>
<dbReference type="GO" id="GO:0016832">
    <property type="term" value="F:aldehyde-lyase activity"/>
    <property type="evidence" value="ECO:0007669"/>
    <property type="project" value="TreeGrafter"/>
</dbReference>
<dbReference type="PANTHER" id="PTHR30502">
    <property type="entry name" value="2-KETO-3-DEOXY-L-RHAMNONATE ALDOLASE"/>
    <property type="match status" value="1"/>
</dbReference>
<evidence type="ECO:0000256" key="2">
    <source>
        <dbReference type="ARBA" id="ARBA00022723"/>
    </source>
</evidence>
<dbReference type="InterPro" id="IPR050251">
    <property type="entry name" value="HpcH-HpaI_aldolase"/>
</dbReference>
<dbReference type="PANTHER" id="PTHR30502:SF0">
    <property type="entry name" value="PHOSPHOENOLPYRUVATE CARBOXYLASE FAMILY PROTEIN"/>
    <property type="match status" value="1"/>
</dbReference>